<keyword evidence="3" id="KW-0378">Hydrolase</keyword>
<comment type="caution">
    <text evidence="4">The sequence shown here is derived from an EMBL/GenBank/DDBJ whole genome shotgun (WGS) entry which is preliminary data.</text>
</comment>
<keyword evidence="5" id="KW-1185">Reference proteome</keyword>
<dbReference type="Proteomes" id="UP000824890">
    <property type="component" value="Unassembled WGS sequence"/>
</dbReference>
<evidence type="ECO:0000256" key="1">
    <source>
        <dbReference type="ARBA" id="ARBA00022670"/>
    </source>
</evidence>
<accession>A0ABQ8BYM5</accession>
<reference evidence="4 5" key="1">
    <citation type="submission" date="2021-05" db="EMBL/GenBank/DDBJ databases">
        <title>Genome Assembly of Synthetic Allotetraploid Brassica napus Reveals Homoeologous Exchanges between Subgenomes.</title>
        <authorList>
            <person name="Davis J.T."/>
        </authorList>
    </citation>
    <scope>NUCLEOTIDE SEQUENCE [LARGE SCALE GENOMIC DNA]</scope>
    <source>
        <strain evidence="5">cv. Da-Ae</strain>
        <tissue evidence="4">Seedling</tissue>
    </source>
</reference>
<proteinExistence type="predicted"/>
<protein>
    <submittedName>
        <fullName evidence="4">Uncharacterized protein</fullName>
    </submittedName>
</protein>
<evidence type="ECO:0000256" key="2">
    <source>
        <dbReference type="ARBA" id="ARBA00022729"/>
    </source>
</evidence>
<organism evidence="4 5">
    <name type="scientific">Brassica napus</name>
    <name type="common">Rape</name>
    <dbReference type="NCBI Taxonomy" id="3708"/>
    <lineage>
        <taxon>Eukaryota</taxon>
        <taxon>Viridiplantae</taxon>
        <taxon>Streptophyta</taxon>
        <taxon>Embryophyta</taxon>
        <taxon>Tracheophyta</taxon>
        <taxon>Spermatophyta</taxon>
        <taxon>Magnoliopsida</taxon>
        <taxon>eudicotyledons</taxon>
        <taxon>Gunneridae</taxon>
        <taxon>Pentapetalae</taxon>
        <taxon>rosids</taxon>
        <taxon>malvids</taxon>
        <taxon>Brassicales</taxon>
        <taxon>Brassicaceae</taxon>
        <taxon>Brassiceae</taxon>
        <taxon>Brassica</taxon>
    </lineage>
</organism>
<dbReference type="PANTHER" id="PTHR11010:SF31">
    <property type="entry name" value="ALPHA_BETA-HYDROLASES SUPERFAMILY PROTEIN"/>
    <property type="match status" value="1"/>
</dbReference>
<evidence type="ECO:0000313" key="4">
    <source>
        <dbReference type="EMBL" id="KAH0909911.1"/>
    </source>
</evidence>
<dbReference type="InterPro" id="IPR029058">
    <property type="entry name" value="AB_hydrolase_fold"/>
</dbReference>
<keyword evidence="1" id="KW-0645">Protease</keyword>
<gene>
    <name evidence="4" type="ORF">HID58_033232</name>
</gene>
<dbReference type="PANTHER" id="PTHR11010">
    <property type="entry name" value="PROTEASE S28 PRO-X CARBOXYPEPTIDASE-RELATED"/>
    <property type="match status" value="1"/>
</dbReference>
<keyword evidence="2" id="KW-0732">Signal</keyword>
<name>A0ABQ8BYM5_BRANA</name>
<sequence>MVMLMSCSNQSMFPSYENDYEAFEEQCMSRYGAKPRPHWITTEFGGKVKLLLCLLSLDHNWISSSFNNELIGYVFVENIVSVEEIWKQHHILQWNARFVEPWRVRYGRTFLAALSHILKRKMKNNIICMNTCAHHADLRAVTKGDPEWLKEQRRQEVAIVEKWISEYYKDLKEEE</sequence>
<dbReference type="EMBL" id="JAGKQM010000009">
    <property type="protein sequence ID" value="KAH0909911.1"/>
    <property type="molecule type" value="Genomic_DNA"/>
</dbReference>
<dbReference type="Gene3D" id="3.40.50.1820">
    <property type="entry name" value="alpha/beta hydrolase"/>
    <property type="match status" value="1"/>
</dbReference>
<evidence type="ECO:0000313" key="5">
    <source>
        <dbReference type="Proteomes" id="UP000824890"/>
    </source>
</evidence>
<evidence type="ECO:0000256" key="3">
    <source>
        <dbReference type="ARBA" id="ARBA00022801"/>
    </source>
</evidence>